<sequence>MFNKFLYHYNSQYHRGAVLSFAIEYKNTSQITSLLDDLRATRNEAHSLSLYPNARESEEDEEECPDNHGAILHPYWTDRYPHPPLYHQAYSTQGIVNIQRALLAAIGRRNVGILSFPLELRERVDFCHGIVAFRVYC</sequence>
<dbReference type="RefSeq" id="XP_040641447.1">
    <property type="nucleotide sequence ID" value="XM_040780033.1"/>
</dbReference>
<name>A0A017SM89_ASPRC</name>
<dbReference type="OrthoDB" id="4772757at2759"/>
<gene>
    <name evidence="1" type="ORF">EURHEDRAFT_400750</name>
</gene>
<dbReference type="AlphaFoldDB" id="A0A017SM89"/>
<dbReference type="STRING" id="1388766.A0A017SM89"/>
<reference evidence="2" key="1">
    <citation type="journal article" date="2014" name="Nat. Commun.">
        <title>Genomic adaptations of the halophilic Dead Sea filamentous fungus Eurotium rubrum.</title>
        <authorList>
            <person name="Kis-Papo T."/>
            <person name="Weig A.R."/>
            <person name="Riley R."/>
            <person name="Persoh D."/>
            <person name="Salamov A."/>
            <person name="Sun H."/>
            <person name="Lipzen A."/>
            <person name="Wasser S.P."/>
            <person name="Rambold G."/>
            <person name="Grigoriev I.V."/>
            <person name="Nevo E."/>
        </authorList>
    </citation>
    <scope>NUCLEOTIDE SEQUENCE [LARGE SCALE GENOMIC DNA]</scope>
    <source>
        <strain evidence="2">CBS 135680</strain>
    </source>
</reference>
<evidence type="ECO:0000313" key="2">
    <source>
        <dbReference type="Proteomes" id="UP000019804"/>
    </source>
</evidence>
<keyword evidence="2" id="KW-1185">Reference proteome</keyword>
<organism evidence="1 2">
    <name type="scientific">Aspergillus ruber (strain CBS 135680)</name>
    <dbReference type="NCBI Taxonomy" id="1388766"/>
    <lineage>
        <taxon>Eukaryota</taxon>
        <taxon>Fungi</taxon>
        <taxon>Dikarya</taxon>
        <taxon>Ascomycota</taxon>
        <taxon>Pezizomycotina</taxon>
        <taxon>Eurotiomycetes</taxon>
        <taxon>Eurotiomycetidae</taxon>
        <taxon>Eurotiales</taxon>
        <taxon>Aspergillaceae</taxon>
        <taxon>Aspergillus</taxon>
        <taxon>Aspergillus subgen. Aspergillus</taxon>
    </lineage>
</organism>
<dbReference type="HOGENOM" id="CLU_1864711_0_0_1"/>
<dbReference type="Proteomes" id="UP000019804">
    <property type="component" value="Unassembled WGS sequence"/>
</dbReference>
<proteinExistence type="predicted"/>
<evidence type="ECO:0000313" key="1">
    <source>
        <dbReference type="EMBL" id="EYE97759.1"/>
    </source>
</evidence>
<accession>A0A017SM89</accession>
<protein>
    <submittedName>
        <fullName evidence="1">Uncharacterized protein</fullName>
    </submittedName>
</protein>
<dbReference type="GeneID" id="63695157"/>
<dbReference type="EMBL" id="KK088415">
    <property type="protein sequence ID" value="EYE97759.1"/>
    <property type="molecule type" value="Genomic_DNA"/>
</dbReference>